<evidence type="ECO:0000313" key="2">
    <source>
        <dbReference type="EnsemblPlants" id="TuG1812S0002872200.01.T01"/>
    </source>
</evidence>
<proteinExistence type="predicted"/>
<organism evidence="2 3">
    <name type="scientific">Triticum urartu</name>
    <name type="common">Red wild einkorn</name>
    <name type="synonym">Crithodium urartu</name>
    <dbReference type="NCBI Taxonomy" id="4572"/>
    <lineage>
        <taxon>Eukaryota</taxon>
        <taxon>Viridiplantae</taxon>
        <taxon>Streptophyta</taxon>
        <taxon>Embryophyta</taxon>
        <taxon>Tracheophyta</taxon>
        <taxon>Spermatophyta</taxon>
        <taxon>Magnoliopsida</taxon>
        <taxon>Liliopsida</taxon>
        <taxon>Poales</taxon>
        <taxon>Poaceae</taxon>
        <taxon>BOP clade</taxon>
        <taxon>Pooideae</taxon>
        <taxon>Triticodae</taxon>
        <taxon>Triticeae</taxon>
        <taxon>Triticinae</taxon>
        <taxon>Triticum</taxon>
    </lineage>
</organism>
<protein>
    <submittedName>
        <fullName evidence="2">Uncharacterized protein</fullName>
    </submittedName>
</protein>
<accession>A0A8R7RC86</accession>
<dbReference type="EnsemblPlants" id="TuG1812S0002872200.01.T01">
    <property type="protein sequence ID" value="TuG1812S0002872200.01.T01"/>
    <property type="gene ID" value="TuG1812S0002872200.01"/>
</dbReference>
<keyword evidence="3" id="KW-1185">Reference proteome</keyword>
<evidence type="ECO:0000313" key="3">
    <source>
        <dbReference type="Proteomes" id="UP000015106"/>
    </source>
</evidence>
<name>A0A8R7RC86_TRIUA</name>
<evidence type="ECO:0000256" key="1">
    <source>
        <dbReference type="SAM" id="MobiDB-lite"/>
    </source>
</evidence>
<dbReference type="Proteomes" id="UP000015106">
    <property type="component" value="Unassembled WGS sequence"/>
</dbReference>
<dbReference type="AlphaFoldDB" id="A0A8R7RC86"/>
<feature type="region of interest" description="Disordered" evidence="1">
    <location>
        <begin position="28"/>
        <end position="114"/>
    </location>
</feature>
<reference evidence="2" key="2">
    <citation type="submission" date="2022-06" db="UniProtKB">
        <authorList>
            <consortium name="EnsemblPlants"/>
        </authorList>
    </citation>
    <scope>IDENTIFICATION</scope>
</reference>
<dbReference type="Gramene" id="TuG1812S0002872200.01.T01">
    <property type="protein sequence ID" value="TuG1812S0002872200.01.T01"/>
    <property type="gene ID" value="TuG1812S0002872200.01"/>
</dbReference>
<feature type="compositionally biased region" description="Basic and acidic residues" evidence="1">
    <location>
        <begin position="102"/>
        <end position="114"/>
    </location>
</feature>
<feature type="compositionally biased region" description="Basic and acidic residues" evidence="1">
    <location>
        <begin position="36"/>
        <end position="46"/>
    </location>
</feature>
<sequence>MGGSISRALAQMSNTTVDEKVLGECLNEISRAPAVRRPEDRQPGDPRRRHQQAVHHTAGRLQGAPQHAGSREAGIQPQEGQAQHRHVLVQAHHLQRPRVTQPRREHLREPGSPD</sequence>
<reference evidence="3" key="1">
    <citation type="journal article" date="2013" name="Nature">
        <title>Draft genome of the wheat A-genome progenitor Triticum urartu.</title>
        <authorList>
            <person name="Ling H.Q."/>
            <person name="Zhao S."/>
            <person name="Liu D."/>
            <person name="Wang J."/>
            <person name="Sun H."/>
            <person name="Zhang C."/>
            <person name="Fan H."/>
            <person name="Li D."/>
            <person name="Dong L."/>
            <person name="Tao Y."/>
            <person name="Gao C."/>
            <person name="Wu H."/>
            <person name="Li Y."/>
            <person name="Cui Y."/>
            <person name="Guo X."/>
            <person name="Zheng S."/>
            <person name="Wang B."/>
            <person name="Yu K."/>
            <person name="Liang Q."/>
            <person name="Yang W."/>
            <person name="Lou X."/>
            <person name="Chen J."/>
            <person name="Feng M."/>
            <person name="Jian J."/>
            <person name="Zhang X."/>
            <person name="Luo G."/>
            <person name="Jiang Y."/>
            <person name="Liu J."/>
            <person name="Wang Z."/>
            <person name="Sha Y."/>
            <person name="Zhang B."/>
            <person name="Wu H."/>
            <person name="Tang D."/>
            <person name="Shen Q."/>
            <person name="Xue P."/>
            <person name="Zou S."/>
            <person name="Wang X."/>
            <person name="Liu X."/>
            <person name="Wang F."/>
            <person name="Yang Y."/>
            <person name="An X."/>
            <person name="Dong Z."/>
            <person name="Zhang K."/>
            <person name="Zhang X."/>
            <person name="Luo M.C."/>
            <person name="Dvorak J."/>
            <person name="Tong Y."/>
            <person name="Wang J."/>
            <person name="Yang H."/>
            <person name="Li Z."/>
            <person name="Wang D."/>
            <person name="Zhang A."/>
            <person name="Wang J."/>
        </authorList>
    </citation>
    <scope>NUCLEOTIDE SEQUENCE</scope>
    <source>
        <strain evidence="3">cv. G1812</strain>
    </source>
</reference>